<dbReference type="PANTHER" id="PTHR30580">
    <property type="entry name" value="PRIMOSOMAL PROTEIN N"/>
    <property type="match status" value="1"/>
</dbReference>
<dbReference type="GO" id="GO:0006302">
    <property type="term" value="P:double-strand break repair"/>
    <property type="evidence" value="ECO:0007669"/>
    <property type="project" value="TreeGrafter"/>
</dbReference>
<feature type="non-terminal residue" evidence="5">
    <location>
        <position position="1"/>
    </location>
</feature>
<gene>
    <name evidence="5" type="primary">priA</name>
    <name evidence="5" type="ORF">EHRUM3_07530</name>
</gene>
<dbReference type="AlphaFoldDB" id="A0A170QU78"/>
<comment type="caution">
    <text evidence="5">The sequence shown here is derived from an EMBL/GenBank/DDBJ whole genome shotgun (WGS) entry which is preliminary data.</text>
</comment>
<keyword evidence="2" id="KW-0067">ATP-binding</keyword>
<proteinExistence type="predicted"/>
<evidence type="ECO:0000256" key="3">
    <source>
        <dbReference type="ARBA" id="ARBA00023125"/>
    </source>
</evidence>
<dbReference type="GO" id="GO:0003677">
    <property type="term" value="F:DNA binding"/>
    <property type="evidence" value="ECO:0007669"/>
    <property type="project" value="UniProtKB-KW"/>
</dbReference>
<dbReference type="Pfam" id="PF18074">
    <property type="entry name" value="PriA_C"/>
    <property type="match status" value="1"/>
</dbReference>
<dbReference type="Proteomes" id="UP000092731">
    <property type="component" value="Unassembled WGS sequence"/>
</dbReference>
<sequence length="77" mass="8815">KVVNVSKQIVKSLPTTLTILGPAPAPISLLNRQYRYRILIKVQNNIVIQKLLTRYKEYYASTGKVKIIIDVDPINFM</sequence>
<dbReference type="GO" id="GO:0043138">
    <property type="term" value="F:3'-5' DNA helicase activity"/>
    <property type="evidence" value="ECO:0007669"/>
    <property type="project" value="TreeGrafter"/>
</dbReference>
<dbReference type="GO" id="GO:0006310">
    <property type="term" value="P:DNA recombination"/>
    <property type="evidence" value="ECO:0007669"/>
    <property type="project" value="TreeGrafter"/>
</dbReference>
<dbReference type="InterPro" id="IPR041236">
    <property type="entry name" value="PriA_C"/>
</dbReference>
<reference evidence="6" key="1">
    <citation type="submission" date="2016-05" db="EMBL/GenBank/DDBJ databases">
        <title>Draft genome sequences of four strains of Ehrlichia ruminantium, a tick-borne pathogen of ruminants, isolated from Zimbabwe, The Gambia and Ghana.</title>
        <authorList>
            <person name="Nakao R."/>
            <person name="Jongejan F."/>
            <person name="Sugimoto C."/>
        </authorList>
    </citation>
    <scope>NUCLEOTIDE SEQUENCE [LARGE SCALE GENOMIC DNA]</scope>
    <source>
        <strain evidence="6">Pokoase 417</strain>
    </source>
</reference>
<keyword evidence="3" id="KW-0238">DNA-binding</keyword>
<dbReference type="GO" id="GO:0005524">
    <property type="term" value="F:ATP binding"/>
    <property type="evidence" value="ECO:0007669"/>
    <property type="project" value="UniProtKB-KW"/>
</dbReference>
<organism evidence="5 6">
    <name type="scientific">Ehrlichia ruminantium</name>
    <name type="common">heartwater rickettsia</name>
    <name type="synonym">Cowdria ruminantium</name>
    <dbReference type="NCBI Taxonomy" id="779"/>
    <lineage>
        <taxon>Bacteria</taxon>
        <taxon>Pseudomonadati</taxon>
        <taxon>Pseudomonadota</taxon>
        <taxon>Alphaproteobacteria</taxon>
        <taxon>Rickettsiales</taxon>
        <taxon>Anaplasmataceae</taxon>
        <taxon>Ehrlichia</taxon>
    </lineage>
</organism>
<evidence type="ECO:0000259" key="4">
    <source>
        <dbReference type="Pfam" id="PF18074"/>
    </source>
</evidence>
<evidence type="ECO:0000256" key="2">
    <source>
        <dbReference type="ARBA" id="ARBA00022840"/>
    </source>
</evidence>
<evidence type="ECO:0000256" key="1">
    <source>
        <dbReference type="ARBA" id="ARBA00022741"/>
    </source>
</evidence>
<accession>A0A170QU78</accession>
<feature type="domain" description="Primosomal protein N C-terminal" evidence="4">
    <location>
        <begin position="5"/>
        <end position="73"/>
    </location>
</feature>
<protein>
    <submittedName>
        <fullName evidence="5">Primosomal protein N</fullName>
    </submittedName>
</protein>
<dbReference type="EMBL" id="BDDM01000233">
    <property type="protein sequence ID" value="GAT78527.1"/>
    <property type="molecule type" value="Genomic_DNA"/>
</dbReference>
<name>A0A170QU78_EHRRU</name>
<dbReference type="PANTHER" id="PTHR30580:SF1">
    <property type="entry name" value="COMF OPERON PROTEIN 1"/>
    <property type="match status" value="1"/>
</dbReference>
<evidence type="ECO:0000313" key="5">
    <source>
        <dbReference type="EMBL" id="GAT78527.1"/>
    </source>
</evidence>
<evidence type="ECO:0000313" key="6">
    <source>
        <dbReference type="Proteomes" id="UP000092731"/>
    </source>
</evidence>
<dbReference type="GO" id="GO:0006270">
    <property type="term" value="P:DNA replication initiation"/>
    <property type="evidence" value="ECO:0007669"/>
    <property type="project" value="TreeGrafter"/>
</dbReference>
<keyword evidence="1" id="KW-0547">Nucleotide-binding</keyword>